<name>A0ABU6N2K3_9BACI</name>
<dbReference type="InterPro" id="IPR025968">
    <property type="entry name" value="YwqJ_deaminase"/>
</dbReference>
<evidence type="ECO:0000313" key="1">
    <source>
        <dbReference type="EMBL" id="MED1568068.1"/>
    </source>
</evidence>
<gene>
    <name evidence="1" type="ORF">P4U88_19505</name>
</gene>
<organism evidence="1 2">
    <name type="scientific">Bacillus paramycoides</name>
    <dbReference type="NCBI Taxonomy" id="2026194"/>
    <lineage>
        <taxon>Bacteria</taxon>
        <taxon>Bacillati</taxon>
        <taxon>Bacillota</taxon>
        <taxon>Bacilli</taxon>
        <taxon>Bacillales</taxon>
        <taxon>Bacillaceae</taxon>
        <taxon>Bacillus</taxon>
        <taxon>Bacillus cereus group</taxon>
    </lineage>
</organism>
<comment type="caution">
    <text evidence="1">The sequence shown here is derived from an EMBL/GenBank/DDBJ whole genome shotgun (WGS) entry which is preliminary data.</text>
</comment>
<sequence length="60" mass="6743">MFNEALKANPNASLDNFVVHVIRTGQNKTKPAGMMFIRCPHCAYLTDGFEFISEVPKNVE</sequence>
<dbReference type="EMBL" id="JARMDB010000013">
    <property type="protein sequence ID" value="MED1568068.1"/>
    <property type="molecule type" value="Genomic_DNA"/>
</dbReference>
<dbReference type="Pfam" id="PF14431">
    <property type="entry name" value="YwqJ-deaminase"/>
    <property type="match status" value="1"/>
</dbReference>
<dbReference type="Proteomes" id="UP001309448">
    <property type="component" value="Unassembled WGS sequence"/>
</dbReference>
<dbReference type="RefSeq" id="WP_327920972.1">
    <property type="nucleotide sequence ID" value="NZ_JARMDB010000013.1"/>
</dbReference>
<keyword evidence="2" id="KW-1185">Reference proteome</keyword>
<protein>
    <submittedName>
        <fullName evidence="1">YwqJ-related putative deaminase</fullName>
    </submittedName>
</protein>
<reference evidence="1 2" key="1">
    <citation type="submission" date="2023-03" db="EMBL/GenBank/DDBJ databases">
        <title>Bacillus Genome Sequencing.</title>
        <authorList>
            <person name="Dunlap C."/>
        </authorList>
    </citation>
    <scope>NUCLEOTIDE SEQUENCE [LARGE SCALE GENOMIC DNA]</scope>
    <source>
        <strain evidence="1 2">B-615</strain>
    </source>
</reference>
<evidence type="ECO:0000313" key="2">
    <source>
        <dbReference type="Proteomes" id="UP001309448"/>
    </source>
</evidence>
<accession>A0ABU6N2K3</accession>
<proteinExistence type="predicted"/>